<dbReference type="PROSITE" id="PS50109">
    <property type="entry name" value="HIS_KIN"/>
    <property type="match status" value="1"/>
</dbReference>
<evidence type="ECO:0000256" key="9">
    <source>
        <dbReference type="ARBA" id="ARBA00022777"/>
    </source>
</evidence>
<dbReference type="GO" id="GO:0005524">
    <property type="term" value="F:ATP binding"/>
    <property type="evidence" value="ECO:0007669"/>
    <property type="project" value="UniProtKB-KW"/>
</dbReference>
<accession>A0A6V8N3E1</accession>
<evidence type="ECO:0000256" key="2">
    <source>
        <dbReference type="ARBA" id="ARBA00004651"/>
    </source>
</evidence>
<sequence length="363" mass="41106">MKRKLLWKLLLGNIIPVIAVIVLLVWLFVDRLAADYFASLMKQYHIDPIDSHRMFLTAIHRYLISASLVALALAFILNYLMTRKLLRPLFQMTAITRQIASGNYTERADVVTSDEVGELAQSFNLMAESLEKLEKLRKNMVADMAHELRTPLTNLRGCLEALADGVVPVSRETFATLEKETLRLVRLVEDLQQLARADAAKAFLHRESLSLHEQLRQIVELYRFNLQEKGVQVTWQLEPGTETVYADRDKLLQAIRNLVDNAWKYSRPQGTVVISTKLTAEGVRTELANQGEGIDQASLPFIFERFFRAERSRSRQVGGAGIGLAIVKELIEAHGGQLGAESDQEWTRVWFTLPGRAPSLPKL</sequence>
<dbReference type="AlphaFoldDB" id="A0A6V8N3E1"/>
<keyword evidence="7 14" id="KW-0812">Transmembrane</keyword>
<dbReference type="InterPro" id="IPR050398">
    <property type="entry name" value="HssS/ArlS-like"/>
</dbReference>
<evidence type="ECO:0000256" key="5">
    <source>
        <dbReference type="ARBA" id="ARBA00022553"/>
    </source>
</evidence>
<dbReference type="PROSITE" id="PS50885">
    <property type="entry name" value="HAMP"/>
    <property type="match status" value="1"/>
</dbReference>
<dbReference type="Pfam" id="PF02518">
    <property type="entry name" value="HATPase_c"/>
    <property type="match status" value="1"/>
</dbReference>
<dbReference type="InterPro" id="IPR005467">
    <property type="entry name" value="His_kinase_dom"/>
</dbReference>
<dbReference type="SUPFAM" id="SSF158472">
    <property type="entry name" value="HAMP domain-like"/>
    <property type="match status" value="1"/>
</dbReference>
<dbReference type="SMART" id="SM00387">
    <property type="entry name" value="HATPase_c"/>
    <property type="match status" value="1"/>
</dbReference>
<protein>
    <recommendedName>
        <fullName evidence="3">histidine kinase</fullName>
        <ecNumber evidence="3">2.7.13.3</ecNumber>
    </recommendedName>
</protein>
<dbReference type="Pfam" id="PF00672">
    <property type="entry name" value="HAMP"/>
    <property type="match status" value="1"/>
</dbReference>
<dbReference type="InterPro" id="IPR036890">
    <property type="entry name" value="HATPase_C_sf"/>
</dbReference>
<reference evidence="18" key="1">
    <citation type="submission" date="2020-06" db="EMBL/GenBank/DDBJ databases">
        <title>Draft genomic sequecing of Geomonas sp. Red745.</title>
        <authorList>
            <person name="Itoh H."/>
            <person name="Xu Z.X."/>
            <person name="Ushijima N."/>
            <person name="Masuda Y."/>
            <person name="Shiratori Y."/>
            <person name="Senoo K."/>
        </authorList>
    </citation>
    <scope>NUCLEOTIDE SEQUENCE [LARGE SCALE GENOMIC DNA]</scope>
    <source>
        <strain evidence="18">Red745</strain>
    </source>
</reference>
<evidence type="ECO:0000256" key="4">
    <source>
        <dbReference type="ARBA" id="ARBA00022475"/>
    </source>
</evidence>
<dbReference type="Proteomes" id="UP000587586">
    <property type="component" value="Unassembled WGS sequence"/>
</dbReference>
<feature type="domain" description="Histidine kinase" evidence="15">
    <location>
        <begin position="143"/>
        <end position="357"/>
    </location>
</feature>
<dbReference type="RefSeq" id="WP_183359483.1">
    <property type="nucleotide sequence ID" value="NZ_BLXZ01000001.1"/>
</dbReference>
<evidence type="ECO:0000256" key="13">
    <source>
        <dbReference type="ARBA" id="ARBA00023136"/>
    </source>
</evidence>
<evidence type="ECO:0000256" key="10">
    <source>
        <dbReference type="ARBA" id="ARBA00022840"/>
    </source>
</evidence>
<dbReference type="CDD" id="cd06225">
    <property type="entry name" value="HAMP"/>
    <property type="match status" value="1"/>
</dbReference>
<dbReference type="EMBL" id="BLXZ01000001">
    <property type="protein sequence ID" value="GFO66961.1"/>
    <property type="molecule type" value="Genomic_DNA"/>
</dbReference>
<dbReference type="PANTHER" id="PTHR45528">
    <property type="entry name" value="SENSOR HISTIDINE KINASE CPXA"/>
    <property type="match status" value="1"/>
</dbReference>
<keyword evidence="4" id="KW-1003">Cell membrane</keyword>
<dbReference type="PANTHER" id="PTHR45528:SF1">
    <property type="entry name" value="SENSOR HISTIDINE KINASE CPXA"/>
    <property type="match status" value="1"/>
</dbReference>
<keyword evidence="9" id="KW-0418">Kinase</keyword>
<keyword evidence="10" id="KW-0067">ATP-binding</keyword>
<dbReference type="InterPro" id="IPR004358">
    <property type="entry name" value="Sig_transdc_His_kin-like_C"/>
</dbReference>
<feature type="transmembrane region" description="Helical" evidence="14">
    <location>
        <begin position="9"/>
        <end position="29"/>
    </location>
</feature>
<feature type="transmembrane region" description="Helical" evidence="14">
    <location>
        <begin position="62"/>
        <end position="81"/>
    </location>
</feature>
<dbReference type="EC" id="2.7.13.3" evidence="3"/>
<dbReference type="InterPro" id="IPR036097">
    <property type="entry name" value="HisK_dim/P_sf"/>
</dbReference>
<evidence type="ECO:0000256" key="3">
    <source>
        <dbReference type="ARBA" id="ARBA00012438"/>
    </source>
</evidence>
<evidence type="ECO:0000313" key="17">
    <source>
        <dbReference type="EMBL" id="GFO66961.1"/>
    </source>
</evidence>
<dbReference type="SMART" id="SM00388">
    <property type="entry name" value="HisKA"/>
    <property type="match status" value="1"/>
</dbReference>
<dbReference type="InterPro" id="IPR003661">
    <property type="entry name" value="HisK_dim/P_dom"/>
</dbReference>
<keyword evidence="11 14" id="KW-1133">Transmembrane helix</keyword>
<comment type="caution">
    <text evidence="17">The sequence shown here is derived from an EMBL/GenBank/DDBJ whole genome shotgun (WGS) entry which is preliminary data.</text>
</comment>
<evidence type="ECO:0000256" key="11">
    <source>
        <dbReference type="ARBA" id="ARBA00022989"/>
    </source>
</evidence>
<keyword evidence="5" id="KW-0597">Phosphoprotein</keyword>
<comment type="subcellular location">
    <subcellularLocation>
        <location evidence="2">Cell membrane</location>
        <topology evidence="2">Multi-pass membrane protein</topology>
    </subcellularLocation>
</comment>
<gene>
    <name evidence="17" type="ORF">GMLC_05400</name>
</gene>
<dbReference type="PRINTS" id="PR00344">
    <property type="entry name" value="BCTRLSENSOR"/>
</dbReference>
<evidence type="ECO:0000256" key="12">
    <source>
        <dbReference type="ARBA" id="ARBA00023012"/>
    </source>
</evidence>
<keyword evidence="13 14" id="KW-0472">Membrane</keyword>
<dbReference type="FunFam" id="3.30.565.10:FF:000006">
    <property type="entry name" value="Sensor histidine kinase WalK"/>
    <property type="match status" value="1"/>
</dbReference>
<dbReference type="SUPFAM" id="SSF55874">
    <property type="entry name" value="ATPase domain of HSP90 chaperone/DNA topoisomerase II/histidine kinase"/>
    <property type="match status" value="1"/>
</dbReference>
<dbReference type="GO" id="GO:0000155">
    <property type="term" value="F:phosphorelay sensor kinase activity"/>
    <property type="evidence" value="ECO:0007669"/>
    <property type="project" value="InterPro"/>
</dbReference>
<proteinExistence type="predicted"/>
<dbReference type="FunFam" id="1.10.287.130:FF:000001">
    <property type="entry name" value="Two-component sensor histidine kinase"/>
    <property type="match status" value="1"/>
</dbReference>
<dbReference type="GO" id="GO:0005886">
    <property type="term" value="C:plasma membrane"/>
    <property type="evidence" value="ECO:0007669"/>
    <property type="project" value="UniProtKB-SubCell"/>
</dbReference>
<dbReference type="Gene3D" id="3.30.565.10">
    <property type="entry name" value="Histidine kinase-like ATPase, C-terminal domain"/>
    <property type="match status" value="1"/>
</dbReference>
<dbReference type="Gene3D" id="1.10.287.130">
    <property type="match status" value="1"/>
</dbReference>
<evidence type="ECO:0000256" key="6">
    <source>
        <dbReference type="ARBA" id="ARBA00022679"/>
    </source>
</evidence>
<evidence type="ECO:0000256" key="7">
    <source>
        <dbReference type="ARBA" id="ARBA00022692"/>
    </source>
</evidence>
<evidence type="ECO:0000256" key="8">
    <source>
        <dbReference type="ARBA" id="ARBA00022741"/>
    </source>
</evidence>
<dbReference type="Pfam" id="PF00512">
    <property type="entry name" value="HisKA"/>
    <property type="match status" value="1"/>
</dbReference>
<dbReference type="CDD" id="cd00082">
    <property type="entry name" value="HisKA"/>
    <property type="match status" value="1"/>
</dbReference>
<keyword evidence="8" id="KW-0547">Nucleotide-binding</keyword>
<evidence type="ECO:0000256" key="1">
    <source>
        <dbReference type="ARBA" id="ARBA00000085"/>
    </source>
</evidence>
<evidence type="ECO:0000259" key="16">
    <source>
        <dbReference type="PROSITE" id="PS50885"/>
    </source>
</evidence>
<dbReference type="SMART" id="SM00304">
    <property type="entry name" value="HAMP"/>
    <property type="match status" value="1"/>
</dbReference>
<name>A0A6V8N3E1_9BACT</name>
<evidence type="ECO:0000259" key="15">
    <source>
        <dbReference type="PROSITE" id="PS50109"/>
    </source>
</evidence>
<dbReference type="Gene3D" id="6.10.340.10">
    <property type="match status" value="1"/>
</dbReference>
<comment type="catalytic activity">
    <reaction evidence="1">
        <text>ATP + protein L-histidine = ADP + protein N-phospho-L-histidine.</text>
        <dbReference type="EC" id="2.7.13.3"/>
    </reaction>
</comment>
<dbReference type="InterPro" id="IPR003594">
    <property type="entry name" value="HATPase_dom"/>
</dbReference>
<dbReference type="SUPFAM" id="SSF47384">
    <property type="entry name" value="Homodimeric domain of signal transducing histidine kinase"/>
    <property type="match status" value="1"/>
</dbReference>
<keyword evidence="6" id="KW-0808">Transferase</keyword>
<dbReference type="InterPro" id="IPR003660">
    <property type="entry name" value="HAMP_dom"/>
</dbReference>
<organism evidence="17 18">
    <name type="scientific">Geomonas limicola</name>
    <dbReference type="NCBI Taxonomy" id="2740186"/>
    <lineage>
        <taxon>Bacteria</taxon>
        <taxon>Pseudomonadati</taxon>
        <taxon>Thermodesulfobacteriota</taxon>
        <taxon>Desulfuromonadia</taxon>
        <taxon>Geobacterales</taxon>
        <taxon>Geobacteraceae</taxon>
        <taxon>Geomonas</taxon>
    </lineage>
</organism>
<keyword evidence="18" id="KW-1185">Reference proteome</keyword>
<feature type="domain" description="HAMP" evidence="16">
    <location>
        <begin position="83"/>
        <end position="135"/>
    </location>
</feature>
<keyword evidence="12" id="KW-0902">Two-component regulatory system</keyword>
<evidence type="ECO:0000313" key="18">
    <source>
        <dbReference type="Proteomes" id="UP000587586"/>
    </source>
</evidence>
<evidence type="ECO:0000256" key="14">
    <source>
        <dbReference type="SAM" id="Phobius"/>
    </source>
</evidence>